<accession>A0AAE3KM06</accession>
<gene>
    <name evidence="2" type="ORF">NJ959_07155</name>
</gene>
<evidence type="ECO:0000313" key="3">
    <source>
        <dbReference type="Proteomes" id="UP001204953"/>
    </source>
</evidence>
<sequence>MLKKTKLIGLLSLTACLFSAGIVAPALSQSQEYPTQVETSSSVTWELKSCEKKTE</sequence>
<keyword evidence="3" id="KW-1185">Reference proteome</keyword>
<dbReference type="Proteomes" id="UP001204953">
    <property type="component" value="Unassembled WGS sequence"/>
</dbReference>
<evidence type="ECO:0000256" key="1">
    <source>
        <dbReference type="SAM" id="SignalP"/>
    </source>
</evidence>
<proteinExistence type="predicted"/>
<name>A0AAE3KM06_9CYAN</name>
<protein>
    <submittedName>
        <fullName evidence="2">Uncharacterized protein</fullName>
    </submittedName>
</protein>
<dbReference type="AlphaFoldDB" id="A0AAE3KM06"/>
<organism evidence="2 3">
    <name type="scientific">Limnofasciculus baicalensis BBK-W-15</name>
    <dbReference type="NCBI Taxonomy" id="2699891"/>
    <lineage>
        <taxon>Bacteria</taxon>
        <taxon>Bacillati</taxon>
        <taxon>Cyanobacteriota</taxon>
        <taxon>Cyanophyceae</taxon>
        <taxon>Coleofasciculales</taxon>
        <taxon>Coleofasciculaceae</taxon>
        <taxon>Limnofasciculus</taxon>
        <taxon>Limnofasciculus baicalensis</taxon>
    </lineage>
</organism>
<evidence type="ECO:0000313" key="2">
    <source>
        <dbReference type="EMBL" id="MCP2728251.1"/>
    </source>
</evidence>
<feature type="chain" id="PRO_5042278228" evidence="1">
    <location>
        <begin position="29"/>
        <end position="55"/>
    </location>
</feature>
<keyword evidence="1" id="KW-0732">Signal</keyword>
<feature type="signal peptide" evidence="1">
    <location>
        <begin position="1"/>
        <end position="28"/>
    </location>
</feature>
<reference evidence="2" key="1">
    <citation type="submission" date="2022-06" db="EMBL/GenBank/DDBJ databases">
        <title>New cyanobacteria of genus Symplocastrum in benthos of Lake Baikal.</title>
        <authorList>
            <person name="Sorokovikova E."/>
            <person name="Tikhonova I."/>
            <person name="Krasnopeev A."/>
            <person name="Evseev P."/>
            <person name="Gladkikh A."/>
            <person name="Belykh O."/>
        </authorList>
    </citation>
    <scope>NUCLEOTIDE SEQUENCE</scope>
    <source>
        <strain evidence="2">BBK-W-15</strain>
    </source>
</reference>
<dbReference type="EMBL" id="JAMZMM010000045">
    <property type="protein sequence ID" value="MCP2728251.1"/>
    <property type="molecule type" value="Genomic_DNA"/>
</dbReference>
<comment type="caution">
    <text evidence="2">The sequence shown here is derived from an EMBL/GenBank/DDBJ whole genome shotgun (WGS) entry which is preliminary data.</text>
</comment>